<dbReference type="FunFam" id="3.90.870.10:FF:000001">
    <property type="entry name" value="Riboflavin biosynthesis protein RibBA"/>
    <property type="match status" value="1"/>
</dbReference>
<dbReference type="PANTHER" id="PTHR21327:SF34">
    <property type="entry name" value="3,4-DIHYDROXY-2-BUTANONE 4-PHOSPHATE SYNTHASE"/>
    <property type="match status" value="1"/>
</dbReference>
<dbReference type="InterPro" id="IPR032677">
    <property type="entry name" value="GTP_cyclohydro_II"/>
</dbReference>
<keyword evidence="9 14" id="KW-0686">Riboflavin biosynthesis</keyword>
<evidence type="ECO:0000256" key="11">
    <source>
        <dbReference type="ARBA" id="ARBA00022842"/>
    </source>
</evidence>
<dbReference type="Pfam" id="PF00926">
    <property type="entry name" value="DHBP_synthase"/>
    <property type="match status" value="1"/>
</dbReference>
<dbReference type="AlphaFoldDB" id="A0A157PFN0"/>
<dbReference type="InterPro" id="IPR036144">
    <property type="entry name" value="RibA-like_sf"/>
</dbReference>
<reference evidence="16 17" key="1">
    <citation type="submission" date="2016-04" db="EMBL/GenBank/DDBJ databases">
        <authorList>
            <consortium name="Pathogen Informatics"/>
        </authorList>
    </citation>
    <scope>NUCLEOTIDE SEQUENCE [LARGE SCALE GENOMIC DNA]</scope>
    <source>
        <strain evidence="16 17">H044680328</strain>
    </source>
</reference>
<dbReference type="NCBIfam" id="TIGR00506">
    <property type="entry name" value="ribB"/>
    <property type="match status" value="1"/>
</dbReference>
<comment type="cofactor">
    <cofactor evidence="2">
        <name>Mn(2+)</name>
        <dbReference type="ChEBI" id="CHEBI:29035"/>
    </cofactor>
</comment>
<feature type="binding site" evidence="14">
    <location>
        <position position="43"/>
    </location>
    <ligand>
        <name>Mg(2+)</name>
        <dbReference type="ChEBI" id="CHEBI:18420"/>
        <label>2</label>
    </ligand>
</feature>
<dbReference type="Proteomes" id="UP000076825">
    <property type="component" value="Chromosome 1"/>
</dbReference>
<dbReference type="EMBL" id="LT546645">
    <property type="protein sequence ID" value="SAI69634.1"/>
    <property type="molecule type" value="Genomic_DNA"/>
</dbReference>
<comment type="catalytic activity">
    <reaction evidence="1 14">
        <text>D-ribulose 5-phosphate = (2S)-2-hydroxy-3-oxobutyl phosphate + formate + H(+)</text>
        <dbReference type="Rhea" id="RHEA:18457"/>
        <dbReference type="ChEBI" id="CHEBI:15378"/>
        <dbReference type="ChEBI" id="CHEBI:15740"/>
        <dbReference type="ChEBI" id="CHEBI:58121"/>
        <dbReference type="ChEBI" id="CHEBI:58830"/>
        <dbReference type="EC" id="4.1.99.12"/>
    </reaction>
</comment>
<feature type="binding site" evidence="14">
    <location>
        <begin position="155"/>
        <end position="159"/>
    </location>
    <ligand>
        <name>D-ribulose 5-phosphate</name>
        <dbReference type="ChEBI" id="CHEBI:58121"/>
    </ligand>
</feature>
<dbReference type="PIRSF" id="PIRSF001259">
    <property type="entry name" value="RibA"/>
    <property type="match status" value="1"/>
</dbReference>
<comment type="similarity">
    <text evidence="5">In the N-terminal section; belongs to the DHBP synthase family.</text>
</comment>
<gene>
    <name evidence="16" type="primary">ribB_2</name>
    <name evidence="14" type="synonym">ribB</name>
    <name evidence="16" type="ORF">SAMEA3906487_01868</name>
</gene>
<dbReference type="Pfam" id="PF00925">
    <property type="entry name" value="GTP_cyclohydro2"/>
    <property type="match status" value="1"/>
</dbReference>
<dbReference type="GeneID" id="56590851"/>
<dbReference type="NCBIfam" id="NF010626">
    <property type="entry name" value="PRK14019.1"/>
    <property type="match status" value="1"/>
</dbReference>
<dbReference type="InterPro" id="IPR017945">
    <property type="entry name" value="DHBP_synth_RibB-like_a/b_dom"/>
</dbReference>
<evidence type="ECO:0000256" key="12">
    <source>
        <dbReference type="ARBA" id="ARBA00023211"/>
    </source>
</evidence>
<feature type="binding site" evidence="14">
    <location>
        <begin position="42"/>
        <end position="43"/>
    </location>
    <ligand>
        <name>D-ribulose 5-phosphate</name>
        <dbReference type="ChEBI" id="CHEBI:58121"/>
    </ligand>
</feature>
<dbReference type="GO" id="GO:0005829">
    <property type="term" value="C:cytosol"/>
    <property type="evidence" value="ECO:0007669"/>
    <property type="project" value="TreeGrafter"/>
</dbReference>
<feature type="binding site" evidence="14">
    <location>
        <position position="158"/>
    </location>
    <ligand>
        <name>Mg(2+)</name>
        <dbReference type="ChEBI" id="CHEBI:18420"/>
        <label>2</label>
    </ligand>
</feature>
<feature type="binding site" evidence="14">
    <location>
        <position position="43"/>
    </location>
    <ligand>
        <name>Mg(2+)</name>
        <dbReference type="ChEBI" id="CHEBI:18420"/>
        <label>1</label>
    </ligand>
</feature>
<keyword evidence="10 14" id="KW-0479">Metal-binding</keyword>
<dbReference type="SUPFAM" id="SSF142695">
    <property type="entry name" value="RibA-like"/>
    <property type="match status" value="1"/>
</dbReference>
<keyword evidence="11 14" id="KW-0460">Magnesium</keyword>
<evidence type="ECO:0000256" key="13">
    <source>
        <dbReference type="ARBA" id="ARBA00023239"/>
    </source>
</evidence>
<evidence type="ECO:0000259" key="15">
    <source>
        <dbReference type="Pfam" id="PF00925"/>
    </source>
</evidence>
<feature type="site" description="Essential for catalytic activity" evidence="14">
    <location>
        <position position="179"/>
    </location>
</feature>
<dbReference type="KEGG" id="btrm:SAMEA390648701868"/>
<evidence type="ECO:0000256" key="9">
    <source>
        <dbReference type="ARBA" id="ARBA00022619"/>
    </source>
</evidence>
<sequence>MSDPHHSVAPDADSEFGIASVPEIIAELRAGRIVILVDEEDRENEGDLVMAAEFVTPEAINFMVTHGRGLVCLTLTEERCRQLDLPLMASRNGTRYGTNFTQSIEAAEGVETGISAADRARTIQVAVARDAKPSDLVQPGHIFPVRAVPGGVLVRAGHTEAGCDLTAMAGLTPAAVICEILKPDGSMARLPDLVRFAREHDLKIGTIADLIQYRSQHESIIQRMGERRMQTPWGEFQAIAYRDDATGSPHLALVHGKIDPSRETLVRVHEPASLLDALDTGATPHSWGLGQALTAISQAPAGVVVLMNCQASTEHVFGQIAHWSGQAQEPATPSDGERFGLRTYGIGAQILRDLQVGQMRLLARPRKMPSMAGFSLTITGYDCPPPATLSHKAHE</sequence>
<evidence type="ECO:0000256" key="1">
    <source>
        <dbReference type="ARBA" id="ARBA00000141"/>
    </source>
</evidence>
<dbReference type="PANTHER" id="PTHR21327">
    <property type="entry name" value="GTP CYCLOHYDROLASE II-RELATED"/>
    <property type="match status" value="1"/>
</dbReference>
<dbReference type="PATRIC" id="fig|123899.6.peg.1857"/>
<keyword evidence="17" id="KW-1185">Reference proteome</keyword>
<proteinExistence type="inferred from homology"/>
<dbReference type="STRING" id="123899.SAMEA3906487_01868"/>
<evidence type="ECO:0000256" key="3">
    <source>
        <dbReference type="ARBA" id="ARBA00002284"/>
    </source>
</evidence>
<protein>
    <recommendedName>
        <fullName evidence="8 14">3,4-dihydroxy-2-butanone 4-phosphate synthase</fullName>
        <shortName evidence="14">DHBP synthase</shortName>
        <ecNumber evidence="7 14">4.1.99.12</ecNumber>
    </recommendedName>
</protein>
<keyword evidence="13 14" id="KW-0456">Lyase</keyword>
<comment type="similarity">
    <text evidence="6">In the C-terminal section; belongs to the GTP cyclohydrolase II family.</text>
</comment>
<dbReference type="eggNOG" id="COG0807">
    <property type="taxonomic scope" value="Bacteria"/>
</dbReference>
<evidence type="ECO:0000256" key="5">
    <source>
        <dbReference type="ARBA" id="ARBA00005520"/>
    </source>
</evidence>
<evidence type="ECO:0000256" key="14">
    <source>
        <dbReference type="HAMAP-Rule" id="MF_00180"/>
    </source>
</evidence>
<evidence type="ECO:0000256" key="8">
    <source>
        <dbReference type="ARBA" id="ARBA00018836"/>
    </source>
</evidence>
<evidence type="ECO:0000256" key="10">
    <source>
        <dbReference type="ARBA" id="ARBA00022723"/>
    </source>
</evidence>
<dbReference type="Gene3D" id="3.90.870.10">
    <property type="entry name" value="DHBP synthase"/>
    <property type="match status" value="1"/>
</dbReference>
<dbReference type="EC" id="4.1.99.12" evidence="7 14"/>
<comment type="function">
    <text evidence="3 14">Catalyzes the conversion of D-ribulose 5-phosphate to formate and 3,4-dihydroxy-2-butanone 4-phosphate.</text>
</comment>
<evidence type="ECO:0000256" key="6">
    <source>
        <dbReference type="ARBA" id="ARBA00008976"/>
    </source>
</evidence>
<dbReference type="RefSeq" id="WP_033535485.1">
    <property type="nucleotide sequence ID" value="NZ_CP016340.1"/>
</dbReference>
<evidence type="ECO:0000256" key="7">
    <source>
        <dbReference type="ARBA" id="ARBA00012153"/>
    </source>
</evidence>
<comment type="cofactor">
    <cofactor evidence="14">
        <name>Mg(2+)</name>
        <dbReference type="ChEBI" id="CHEBI:18420"/>
    </cofactor>
    <cofactor evidence="14">
        <name>Mn(2+)</name>
        <dbReference type="ChEBI" id="CHEBI:29035"/>
    </cofactor>
    <text evidence="14">Binds 2 divalent metal cations per subunit. Magnesium or manganese.</text>
</comment>
<organism evidence="16 17">
    <name type="scientific">Bordetella trematum</name>
    <dbReference type="NCBI Taxonomy" id="123899"/>
    <lineage>
        <taxon>Bacteria</taxon>
        <taxon>Pseudomonadati</taxon>
        <taxon>Pseudomonadota</taxon>
        <taxon>Betaproteobacteria</taxon>
        <taxon>Burkholderiales</taxon>
        <taxon>Alcaligenaceae</taxon>
        <taxon>Bordetella</taxon>
    </lineage>
</organism>
<feature type="binding site" evidence="14">
    <location>
        <position position="47"/>
    </location>
    <ligand>
        <name>D-ribulose 5-phosphate</name>
        <dbReference type="ChEBI" id="CHEBI:58121"/>
    </ligand>
</feature>
<dbReference type="GO" id="GO:0003935">
    <property type="term" value="F:GTP cyclohydrolase II activity"/>
    <property type="evidence" value="ECO:0007669"/>
    <property type="project" value="TreeGrafter"/>
</dbReference>
<dbReference type="GO" id="GO:0008686">
    <property type="term" value="F:3,4-dihydroxy-2-butanone-4-phosphate synthase activity"/>
    <property type="evidence" value="ECO:0007669"/>
    <property type="project" value="UniProtKB-UniRule"/>
</dbReference>
<evidence type="ECO:0000256" key="2">
    <source>
        <dbReference type="ARBA" id="ARBA00001936"/>
    </source>
</evidence>
<dbReference type="GO" id="GO:0009231">
    <property type="term" value="P:riboflavin biosynthetic process"/>
    <property type="evidence" value="ECO:0007669"/>
    <property type="project" value="UniProtKB-UniRule"/>
</dbReference>
<comment type="subunit">
    <text evidence="14">Homodimer.</text>
</comment>
<dbReference type="SUPFAM" id="SSF55821">
    <property type="entry name" value="YrdC/RibB"/>
    <property type="match status" value="1"/>
</dbReference>
<evidence type="ECO:0000313" key="17">
    <source>
        <dbReference type="Proteomes" id="UP000076825"/>
    </source>
</evidence>
<dbReference type="UniPathway" id="UPA00275">
    <property type="reaction ID" value="UER00399"/>
</dbReference>
<keyword evidence="16" id="KW-0378">Hydrolase</keyword>
<dbReference type="HAMAP" id="MF_00180">
    <property type="entry name" value="RibB"/>
    <property type="match status" value="1"/>
</dbReference>
<feature type="site" description="Essential for catalytic activity" evidence="14">
    <location>
        <position position="141"/>
    </location>
</feature>
<dbReference type="eggNOG" id="COG0108">
    <property type="taxonomic scope" value="Bacteria"/>
</dbReference>
<evidence type="ECO:0000313" key="16">
    <source>
        <dbReference type="EMBL" id="SAI69634.1"/>
    </source>
</evidence>
<dbReference type="GO" id="GO:0000287">
    <property type="term" value="F:magnesium ion binding"/>
    <property type="evidence" value="ECO:0007669"/>
    <property type="project" value="UniProtKB-UniRule"/>
</dbReference>
<keyword evidence="12 14" id="KW-0464">Manganese</keyword>
<evidence type="ECO:0000256" key="4">
    <source>
        <dbReference type="ARBA" id="ARBA00004904"/>
    </source>
</evidence>
<dbReference type="Gene3D" id="3.40.50.10990">
    <property type="entry name" value="GTP cyclohydrolase II"/>
    <property type="match status" value="1"/>
</dbReference>
<comment type="similarity">
    <text evidence="14">Belongs to the DHBP synthase family.</text>
</comment>
<name>A0A157PFN0_9BORD</name>
<dbReference type="GO" id="GO:0030145">
    <property type="term" value="F:manganese ion binding"/>
    <property type="evidence" value="ECO:0007669"/>
    <property type="project" value="UniProtKB-UniRule"/>
</dbReference>
<feature type="domain" description="GTP cyclohydrolase II" evidence="15">
    <location>
        <begin position="225"/>
        <end position="381"/>
    </location>
</feature>
<comment type="pathway">
    <text evidence="4 14">Cofactor biosynthesis; riboflavin biosynthesis; 2-hydroxy-3-oxobutyl phosphate from D-ribulose 5-phosphate: step 1/1.</text>
</comment>
<dbReference type="InterPro" id="IPR000422">
    <property type="entry name" value="DHBP_synthase_RibB"/>
</dbReference>
<accession>A0A157PFN0</accession>